<keyword evidence="6" id="KW-1185">Reference proteome</keyword>
<evidence type="ECO:0000256" key="2">
    <source>
        <dbReference type="ARBA" id="ARBA00022771"/>
    </source>
</evidence>
<dbReference type="InterPro" id="IPR007588">
    <property type="entry name" value="Znf_FLYWCH"/>
</dbReference>
<gene>
    <name evidence="5" type="ORF">PR048_032471</name>
</gene>
<reference evidence="5 6" key="1">
    <citation type="submission" date="2023-02" db="EMBL/GenBank/DDBJ databases">
        <title>LHISI_Scaffold_Assembly.</title>
        <authorList>
            <person name="Stuart O.P."/>
            <person name="Cleave R."/>
            <person name="Magrath M.J.L."/>
            <person name="Mikheyev A.S."/>
        </authorList>
    </citation>
    <scope>NUCLEOTIDE SEQUENCE [LARGE SCALE GENOMIC DNA]</scope>
    <source>
        <strain evidence="5">Daus_M_001</strain>
        <tissue evidence="5">Leg muscle</tissue>
    </source>
</reference>
<evidence type="ECO:0000259" key="4">
    <source>
        <dbReference type="Pfam" id="PF04500"/>
    </source>
</evidence>
<keyword evidence="2" id="KW-0863">Zinc-finger</keyword>
<keyword evidence="1" id="KW-0479">Metal-binding</keyword>
<evidence type="ECO:0000313" key="5">
    <source>
        <dbReference type="EMBL" id="KAJ8866611.1"/>
    </source>
</evidence>
<comment type="caution">
    <text evidence="5">The sequence shown here is derived from an EMBL/GenBank/DDBJ whole genome shotgun (WGS) entry which is preliminary data.</text>
</comment>
<evidence type="ECO:0000256" key="1">
    <source>
        <dbReference type="ARBA" id="ARBA00022723"/>
    </source>
</evidence>
<accession>A0ABQ9G6G1</accession>
<evidence type="ECO:0000313" key="6">
    <source>
        <dbReference type="Proteomes" id="UP001159363"/>
    </source>
</evidence>
<proteinExistence type="predicted"/>
<protein>
    <recommendedName>
        <fullName evidence="4">FLYWCH-type domain-containing protein</fullName>
    </recommendedName>
</protein>
<keyword evidence="3" id="KW-0862">Zinc</keyword>
<name>A0ABQ9G6G1_9NEOP</name>
<dbReference type="EMBL" id="JARBHB010000016">
    <property type="protein sequence ID" value="KAJ8866611.1"/>
    <property type="molecule type" value="Genomic_DNA"/>
</dbReference>
<dbReference type="Proteomes" id="UP001159363">
    <property type="component" value="Chromosome 15"/>
</dbReference>
<feature type="domain" description="FLYWCH-type" evidence="4">
    <location>
        <begin position="12"/>
        <end position="71"/>
    </location>
</feature>
<organism evidence="5 6">
    <name type="scientific">Dryococelus australis</name>
    <dbReference type="NCBI Taxonomy" id="614101"/>
    <lineage>
        <taxon>Eukaryota</taxon>
        <taxon>Metazoa</taxon>
        <taxon>Ecdysozoa</taxon>
        <taxon>Arthropoda</taxon>
        <taxon>Hexapoda</taxon>
        <taxon>Insecta</taxon>
        <taxon>Pterygota</taxon>
        <taxon>Neoptera</taxon>
        <taxon>Polyneoptera</taxon>
        <taxon>Phasmatodea</taxon>
        <taxon>Verophasmatodea</taxon>
        <taxon>Anareolatae</taxon>
        <taxon>Phasmatidae</taxon>
        <taxon>Eurycanthinae</taxon>
        <taxon>Dryococelus</taxon>
    </lineage>
</organism>
<dbReference type="Gene3D" id="2.20.25.240">
    <property type="match status" value="1"/>
</dbReference>
<sequence>MCKFSVLGFLRFVWSEKSNLQLIVDGFLFHLDKKCGSQQFWQCIYCEKTKCRARVITSGEKMEKRRSLHNHQPHSKIIKNESLW</sequence>
<dbReference type="Pfam" id="PF04500">
    <property type="entry name" value="FLYWCH"/>
    <property type="match status" value="1"/>
</dbReference>
<evidence type="ECO:0000256" key="3">
    <source>
        <dbReference type="ARBA" id="ARBA00022833"/>
    </source>
</evidence>